<keyword evidence="2" id="KW-1185">Reference proteome</keyword>
<dbReference type="EMBL" id="JAWJWI010000002">
    <property type="protein sequence ID" value="MDV4184757.1"/>
    <property type="molecule type" value="Genomic_DNA"/>
</dbReference>
<dbReference type="GeneID" id="303214129"/>
<name>A0ABU3YG69_9HYPH</name>
<organism evidence="1 2">
    <name type="scientific">Rhizobium brockwellii</name>
    <dbReference type="NCBI Taxonomy" id="3019932"/>
    <lineage>
        <taxon>Bacteria</taxon>
        <taxon>Pseudomonadati</taxon>
        <taxon>Pseudomonadota</taxon>
        <taxon>Alphaproteobacteria</taxon>
        <taxon>Hyphomicrobiales</taxon>
        <taxon>Rhizobiaceae</taxon>
        <taxon>Rhizobium/Agrobacterium group</taxon>
        <taxon>Rhizobium</taxon>
    </lineage>
</organism>
<accession>A0ABU3YG69</accession>
<protein>
    <submittedName>
        <fullName evidence="1">Uncharacterized protein</fullName>
    </submittedName>
</protein>
<comment type="caution">
    <text evidence="1">The sequence shown here is derived from an EMBL/GenBank/DDBJ whole genome shotgun (WGS) entry which is preliminary data.</text>
</comment>
<evidence type="ECO:0000313" key="2">
    <source>
        <dbReference type="Proteomes" id="UP001187203"/>
    </source>
</evidence>
<proteinExistence type="predicted"/>
<sequence>MPIAASSIPIPIAMAIGELDRFDAAWIADDEGHESLRQMLASPAAVLI</sequence>
<dbReference type="Proteomes" id="UP001187203">
    <property type="component" value="Unassembled WGS sequence"/>
</dbReference>
<reference evidence="2" key="1">
    <citation type="journal article" date="2023" name="Int. J. Mol. Sci.">
        <title>Genomic and Metabolic Characterization of Plant Growth-Promoting Rhizobacteria Isolated from Nodules of Clovers Grown in Non-Farmed Soil.</title>
        <authorList>
            <person name="Wojcik M."/>
            <person name="Koper P."/>
            <person name="Zebracki K."/>
            <person name="Marczak M."/>
            <person name="Mazur A."/>
        </authorList>
    </citation>
    <scope>NUCLEOTIDE SEQUENCE [LARGE SCALE GENOMIC DNA]</scope>
    <source>
        <strain evidence="2">KB12</strain>
    </source>
</reference>
<evidence type="ECO:0000313" key="1">
    <source>
        <dbReference type="EMBL" id="MDV4184757.1"/>
    </source>
</evidence>
<dbReference type="RefSeq" id="WP_165402794.1">
    <property type="nucleotide sequence ID" value="NZ_CP053439.1"/>
</dbReference>
<gene>
    <name evidence="1" type="ORF">R1523_04475</name>
</gene>